<evidence type="ECO:0000313" key="2">
    <source>
        <dbReference type="EMBL" id="QES28331.1"/>
    </source>
</evidence>
<evidence type="ECO:0000256" key="1">
    <source>
        <dbReference type="SAM" id="MobiDB-lite"/>
    </source>
</evidence>
<accession>A0A5P2BGQ4</accession>
<feature type="compositionally biased region" description="Basic and acidic residues" evidence="1">
    <location>
        <begin position="26"/>
        <end position="50"/>
    </location>
</feature>
<dbReference type="EMBL" id="CP029193">
    <property type="protein sequence ID" value="QES28331.1"/>
    <property type="molecule type" value="Genomic_DNA"/>
</dbReference>
<dbReference type="AlphaFoldDB" id="A0A5P2BGQ4"/>
<protein>
    <submittedName>
        <fullName evidence="2">Uncharacterized protein</fullName>
    </submittedName>
</protein>
<proteinExistence type="predicted"/>
<organism evidence="2 3">
    <name type="scientific">Streptomyces venezuelae</name>
    <dbReference type="NCBI Taxonomy" id="54571"/>
    <lineage>
        <taxon>Bacteria</taxon>
        <taxon>Bacillati</taxon>
        <taxon>Actinomycetota</taxon>
        <taxon>Actinomycetes</taxon>
        <taxon>Kitasatosporales</taxon>
        <taxon>Streptomycetaceae</taxon>
        <taxon>Streptomyces</taxon>
    </lineage>
</organism>
<name>A0A5P2BGQ4_STRVZ</name>
<evidence type="ECO:0000313" key="3">
    <source>
        <dbReference type="Proteomes" id="UP000323046"/>
    </source>
</evidence>
<keyword evidence="3" id="KW-1185">Reference proteome</keyword>
<dbReference type="Proteomes" id="UP000323046">
    <property type="component" value="Chromosome"/>
</dbReference>
<sequence length="70" mass="7572">MIGVTAGEAAYLDLIARRGVAEREFAEKLRGDGGPETRTGDSERVREETFTHGLQRVSDGPQARLDSTAP</sequence>
<reference evidence="2 3" key="1">
    <citation type="submission" date="2018-05" db="EMBL/GenBank/DDBJ databases">
        <title>Streptomyces venezuelae.</title>
        <authorList>
            <person name="Kim W."/>
            <person name="Lee N."/>
            <person name="Cho B.-K."/>
        </authorList>
    </citation>
    <scope>NUCLEOTIDE SEQUENCE [LARGE SCALE GENOMIC DNA]</scope>
    <source>
        <strain evidence="2 3">ATCC 14583</strain>
    </source>
</reference>
<feature type="region of interest" description="Disordered" evidence="1">
    <location>
        <begin position="26"/>
        <end position="70"/>
    </location>
</feature>
<gene>
    <name evidence="2" type="ORF">DEJ47_19530</name>
</gene>